<reference evidence="1" key="1">
    <citation type="submission" date="2022-11" db="EMBL/GenBank/DDBJ databases">
        <authorList>
            <person name="Petersen C."/>
        </authorList>
    </citation>
    <scope>NUCLEOTIDE SEQUENCE</scope>
    <source>
        <strain evidence="1">IBT 16849</strain>
    </source>
</reference>
<comment type="caution">
    <text evidence="1">The sequence shown here is derived from an EMBL/GenBank/DDBJ whole genome shotgun (WGS) entry which is preliminary data.</text>
</comment>
<keyword evidence="2" id="KW-1185">Reference proteome</keyword>
<dbReference type="OrthoDB" id="3853075at2759"/>
<gene>
    <name evidence="1" type="ORF">N7472_011145</name>
</gene>
<organism evidence="1 2">
    <name type="scientific">Penicillium cf. griseofulvum</name>
    <dbReference type="NCBI Taxonomy" id="2972120"/>
    <lineage>
        <taxon>Eukaryota</taxon>
        <taxon>Fungi</taxon>
        <taxon>Dikarya</taxon>
        <taxon>Ascomycota</taxon>
        <taxon>Pezizomycotina</taxon>
        <taxon>Eurotiomycetes</taxon>
        <taxon>Eurotiomycetidae</taxon>
        <taxon>Eurotiales</taxon>
        <taxon>Aspergillaceae</taxon>
        <taxon>Penicillium</taxon>
    </lineage>
</organism>
<dbReference type="Proteomes" id="UP001150879">
    <property type="component" value="Unassembled WGS sequence"/>
</dbReference>
<reference evidence="1" key="2">
    <citation type="journal article" date="2023" name="IMA Fungus">
        <title>Comparative genomic study of the Penicillium genus elucidates a diverse pangenome and 15 lateral gene transfer events.</title>
        <authorList>
            <person name="Petersen C."/>
            <person name="Sorensen T."/>
            <person name="Nielsen M.R."/>
            <person name="Sondergaard T.E."/>
            <person name="Sorensen J.L."/>
            <person name="Fitzpatrick D.A."/>
            <person name="Frisvad J.C."/>
            <person name="Nielsen K.L."/>
        </authorList>
    </citation>
    <scope>NUCLEOTIDE SEQUENCE</scope>
    <source>
        <strain evidence="1">IBT 16849</strain>
    </source>
</reference>
<dbReference type="EMBL" id="JAPQKP010000008">
    <property type="protein sequence ID" value="KAJ5181185.1"/>
    <property type="molecule type" value="Genomic_DNA"/>
</dbReference>
<evidence type="ECO:0000313" key="1">
    <source>
        <dbReference type="EMBL" id="KAJ5181185.1"/>
    </source>
</evidence>
<evidence type="ECO:0000313" key="2">
    <source>
        <dbReference type="Proteomes" id="UP001150879"/>
    </source>
</evidence>
<sequence length="220" mass="24886">MLAAYLGFTNTSGLRTFAISRVCLAAEKYFRKSAKGMRKNVPFKLLSKATNKNKLANVITEPETTTIYERTRRSLQRTTPEENEFLQRHASKFAILNLTFSSETVGFPSPNFGPHQDTNEGELEVWPLHWKTRFGSLTAVNTKRVSFTAVNYGTTVNWSTCPTWMQTPGEKVDSGLEAAGSTLRPTNFHKFKLHYGGFGIPRFCGAKKRRKESRKQRPKG</sequence>
<protein>
    <submittedName>
        <fullName evidence="1">SNF2-like protein</fullName>
    </submittedName>
</protein>
<dbReference type="AlphaFoldDB" id="A0A9W9IQE7"/>
<accession>A0A9W9IQE7</accession>
<name>A0A9W9IQE7_9EURO</name>
<proteinExistence type="predicted"/>